<sequence length="248" mass="28961">MRRVKRLPLGKKAVAYLGRCQKNTNRKAEAGVLDIEKEWKSARKTQTMQAVLKTLQKMMGSRERCMYCLDSHGSDIEHFRPKALHHKRMFRWRNLLLCCTECGRLKGNRFPTDGKRPLLIDPTKEEPWEHLDFIPETGHIKARFDPRINAWSPKGEKTVETLHLDRREALEAGYLKTLRRLSRIIDNFLENPSFSASHLLESLSADDEHGLLGWIFIGTGQHHPPFKDLREQHPLIWEKCMADFSINR</sequence>
<dbReference type="OrthoDB" id="8824552at2"/>
<dbReference type="AlphaFoldDB" id="A0A1Y6CVW5"/>
<evidence type="ECO:0000313" key="1">
    <source>
        <dbReference type="EMBL" id="SMF94788.1"/>
    </source>
</evidence>
<dbReference type="Gene3D" id="1.10.30.50">
    <property type="match status" value="1"/>
</dbReference>
<dbReference type="RefSeq" id="WP_085212471.1">
    <property type="nucleotide sequence ID" value="NZ_FXAM01000001.1"/>
</dbReference>
<dbReference type="EMBL" id="FXAM01000001">
    <property type="protein sequence ID" value="SMF94788.1"/>
    <property type="molecule type" value="Genomic_DNA"/>
</dbReference>
<evidence type="ECO:0000313" key="2">
    <source>
        <dbReference type="Proteomes" id="UP000192923"/>
    </source>
</evidence>
<protein>
    <submittedName>
        <fullName evidence="1">TIGR02646 family protein</fullName>
    </submittedName>
</protein>
<keyword evidence="2" id="KW-1185">Reference proteome</keyword>
<gene>
    <name evidence="1" type="ORF">SAMN02949497_2121</name>
</gene>
<accession>A0A1Y6CVW5</accession>
<proteinExistence type="predicted"/>
<organism evidence="1 2">
    <name type="scientific">Methylomagnum ishizawai</name>
    <dbReference type="NCBI Taxonomy" id="1760988"/>
    <lineage>
        <taxon>Bacteria</taxon>
        <taxon>Pseudomonadati</taxon>
        <taxon>Pseudomonadota</taxon>
        <taxon>Gammaproteobacteria</taxon>
        <taxon>Methylococcales</taxon>
        <taxon>Methylococcaceae</taxon>
        <taxon>Methylomagnum</taxon>
    </lineage>
</organism>
<reference evidence="1 2" key="1">
    <citation type="submission" date="2016-12" db="EMBL/GenBank/DDBJ databases">
        <authorList>
            <person name="Song W.-J."/>
            <person name="Kurnit D.M."/>
        </authorList>
    </citation>
    <scope>NUCLEOTIDE SEQUENCE [LARGE SCALE GENOMIC DNA]</scope>
    <source>
        <strain evidence="1 2">175</strain>
    </source>
</reference>
<dbReference type="Proteomes" id="UP000192923">
    <property type="component" value="Unassembled WGS sequence"/>
</dbReference>
<dbReference type="STRING" id="1760988.SAMN02949497_2121"/>
<name>A0A1Y6CVW5_9GAMM</name>